<dbReference type="InterPro" id="IPR029014">
    <property type="entry name" value="NiFe-Hase_large"/>
</dbReference>
<keyword evidence="1" id="KW-0460">Magnesium</keyword>
<dbReference type="InterPro" id="IPR050867">
    <property type="entry name" value="NiFe/NiFeSe_hydrgnase_LSU"/>
</dbReference>
<comment type="caution">
    <text evidence="2">The sequence shown here is derived from an EMBL/GenBank/DDBJ whole genome shotgun (WGS) entry which is preliminary data.</text>
</comment>
<feature type="binding site" evidence="1">
    <location>
        <position position="329"/>
    </location>
    <ligand>
        <name>Mg(2+)</name>
        <dbReference type="ChEBI" id="CHEBI:18420"/>
    </ligand>
</feature>
<dbReference type="Pfam" id="PF00374">
    <property type="entry name" value="NiFeSe_Hases"/>
    <property type="match status" value="1"/>
</dbReference>
<dbReference type="GO" id="GO:0016151">
    <property type="term" value="F:nickel cation binding"/>
    <property type="evidence" value="ECO:0007669"/>
    <property type="project" value="InterPro"/>
</dbReference>
<gene>
    <name evidence="2" type="ORF">C3L24_03355</name>
</gene>
<dbReference type="AlphaFoldDB" id="A0A657PV86"/>
<dbReference type="PANTHER" id="PTHR42958">
    <property type="entry name" value="HYDROGENASE-2 LARGE CHAIN"/>
    <property type="match status" value="1"/>
</dbReference>
<keyword evidence="1" id="KW-0533">Nickel</keyword>
<dbReference type="Gene3D" id="1.10.645.10">
    <property type="entry name" value="Cytochrome-c3 Hydrogenase, chain B"/>
    <property type="match status" value="1"/>
</dbReference>
<dbReference type="PANTHER" id="PTHR42958:SF4">
    <property type="entry name" value="HYDROGENASE EXPRESSION_FORMATION PROTEIN HUPK"/>
    <property type="match status" value="1"/>
</dbReference>
<organism evidence="2 3">
    <name type="scientific">Candidatus Sedimenticola endophacoides</name>
    <dbReference type="NCBI Taxonomy" id="2548426"/>
    <lineage>
        <taxon>Bacteria</taxon>
        <taxon>Pseudomonadati</taxon>
        <taxon>Pseudomonadota</taxon>
        <taxon>Gammaproteobacteria</taxon>
        <taxon>Chromatiales</taxon>
        <taxon>Sedimenticolaceae</taxon>
        <taxon>Sedimenticola</taxon>
    </lineage>
</organism>
<dbReference type="EMBL" id="PQCO01000129">
    <property type="protein sequence ID" value="PUE04332.1"/>
    <property type="molecule type" value="Genomic_DNA"/>
</dbReference>
<dbReference type="SUPFAM" id="SSF56762">
    <property type="entry name" value="HydB/Nqo4-like"/>
    <property type="match status" value="1"/>
</dbReference>
<sequence length="379" mass="41355">MGIEGQLKIALRMRDGRVEAVDIGSSRPVHASRVLQGRSVDEALGMLPMLFTICGTAQSCAGVRACEQALGWRPSARLEGLRDALVRLETVREHLWRILLDWPGFLDEAPQPNGMSEMLALHKALRQALIRGGDPFRIATVAGAQVTPVPAPLLERLQLTLARAVFGMDPADWLDIEHPSTLSKWAVEGVTVAARLIDRVEGRGWSDLGRCRVAALPPLEHTPLDSLRWSDAFVERPSWFDDSCETSCLTRVESPLLGRLGERHGNGLLVRLVARLTELARLAGGLCPGEGTVVHGDGHNPGIGHSIAARGQLLHRVKLNGERVAAYQILAPTEWNFHPRGVVARSLAGVAGTREQMEQQARLLINAIDLCVSYELSID</sequence>
<keyword evidence="1" id="KW-0479">Metal-binding</keyword>
<feature type="binding site" evidence="1">
    <location>
        <position position="371"/>
    </location>
    <ligand>
        <name>Ni(2+)</name>
        <dbReference type="ChEBI" id="CHEBI:49786"/>
    </ligand>
</feature>
<reference evidence="2 3" key="1">
    <citation type="submission" date="2018-01" db="EMBL/GenBank/DDBJ databases">
        <title>Novel co-symbiosis in the lucinid bivalve Phacoides pectinatus.</title>
        <authorList>
            <person name="Lim S.J."/>
            <person name="Davis B.G."/>
            <person name="Gill D.E."/>
            <person name="Engel A.S."/>
            <person name="Anderson L.C."/>
            <person name="Campbell B.J."/>
        </authorList>
    </citation>
    <scope>NUCLEOTIDE SEQUENCE [LARGE SCALE GENOMIC DNA]</scope>
    <source>
        <strain evidence="2">N3_P5</strain>
    </source>
</reference>
<evidence type="ECO:0000256" key="1">
    <source>
        <dbReference type="PIRSR" id="PIRSR601501-1"/>
    </source>
</evidence>
<evidence type="ECO:0000313" key="3">
    <source>
        <dbReference type="Proteomes" id="UP000250928"/>
    </source>
</evidence>
<dbReference type="InterPro" id="IPR001501">
    <property type="entry name" value="Ni-dep_hyd_lsu"/>
</dbReference>
<dbReference type="Proteomes" id="UP000250928">
    <property type="component" value="Unassembled WGS sequence"/>
</dbReference>
<comment type="cofactor">
    <cofactor evidence="1">
        <name>Ni(2+)</name>
        <dbReference type="ChEBI" id="CHEBI:49786"/>
    </cofactor>
</comment>
<accession>A0A657PV86</accession>
<evidence type="ECO:0008006" key="4">
    <source>
        <dbReference type="Google" id="ProtNLM"/>
    </source>
</evidence>
<protein>
    <recommendedName>
        <fullName evidence="4">Ni,Fe-hydrogenase I large subunit</fullName>
    </recommendedName>
</protein>
<name>A0A657PV86_9GAMM</name>
<evidence type="ECO:0000313" key="2">
    <source>
        <dbReference type="EMBL" id="PUE04332.1"/>
    </source>
</evidence>
<proteinExistence type="predicted"/>